<reference evidence="3 4" key="1">
    <citation type="submission" date="2019-03" db="EMBL/GenBank/DDBJ databases">
        <title>Genome Sequencing and Assembly of Various Microbes Isolated from Alder Root Nodule.</title>
        <authorList>
            <person name="Swanson E."/>
            <person name="Sevigny J.L."/>
            <person name="Pesce C."/>
            <person name="Davis I."/>
            <person name="Kleiner V."/>
            <person name="Tisa L."/>
        </authorList>
    </citation>
    <scope>NUCLEOTIDE SEQUENCE [LARGE SCALE GENOMIC DNA]</scope>
    <source>
        <strain evidence="3 4">4R-31</strain>
    </source>
</reference>
<evidence type="ECO:0000259" key="2">
    <source>
        <dbReference type="Pfam" id="PF02517"/>
    </source>
</evidence>
<gene>
    <name evidence="3" type="ORF">E4P33_03915</name>
</gene>
<dbReference type="Pfam" id="PF02517">
    <property type="entry name" value="Rce1-like"/>
    <property type="match status" value="1"/>
</dbReference>
<sequence>MSRVQTTLPSPSPHVSRADLRMQILLVLGMSLGASAVYSVLDLVEMAVQSSIAESSTTLNQPLSPVPVIDALRRLTSICFAIVPVVLALWFLAGTTSRIPAVLRGIGADARRPGHDAARGLALFAVMGGGTLVLYQAGRALGITAEITTSTLENTWWTVPLLLLTALRHALVEEIIVVAFLAERMRRLGRSWWTVAIVSSVLRASYHLYQGVGPALGNLVMGLVFVWCYRRYGRVMPLLVAHFLLDAVGFLAPQLVAG</sequence>
<dbReference type="GO" id="GO:0008237">
    <property type="term" value="F:metallopeptidase activity"/>
    <property type="evidence" value="ECO:0007669"/>
    <property type="project" value="UniProtKB-KW"/>
</dbReference>
<evidence type="ECO:0000313" key="3">
    <source>
        <dbReference type="EMBL" id="TFI02200.1"/>
    </source>
</evidence>
<dbReference type="RefSeq" id="WP_135010259.1">
    <property type="nucleotide sequence ID" value="NZ_JAYEXM010000003.1"/>
</dbReference>
<feature type="transmembrane region" description="Helical" evidence="1">
    <location>
        <begin position="75"/>
        <end position="96"/>
    </location>
</feature>
<evidence type="ECO:0000313" key="4">
    <source>
        <dbReference type="Proteomes" id="UP000298017"/>
    </source>
</evidence>
<dbReference type="InterPro" id="IPR003675">
    <property type="entry name" value="Rce1/LyrA-like_dom"/>
</dbReference>
<feature type="transmembrane region" description="Helical" evidence="1">
    <location>
        <begin position="212"/>
        <end position="229"/>
    </location>
</feature>
<accession>A0AAX2SF05</accession>
<feature type="domain" description="CAAX prenyl protease 2/Lysostaphin resistance protein A-like" evidence="2">
    <location>
        <begin position="156"/>
        <end position="248"/>
    </location>
</feature>
<evidence type="ECO:0000256" key="1">
    <source>
        <dbReference type="SAM" id="Phobius"/>
    </source>
</evidence>
<organism evidence="3 4">
    <name type="scientific">Kocuria rhizophila</name>
    <dbReference type="NCBI Taxonomy" id="72000"/>
    <lineage>
        <taxon>Bacteria</taxon>
        <taxon>Bacillati</taxon>
        <taxon>Actinomycetota</taxon>
        <taxon>Actinomycetes</taxon>
        <taxon>Micrococcales</taxon>
        <taxon>Micrococcaceae</taxon>
        <taxon>Kocuria</taxon>
    </lineage>
</organism>
<dbReference type="GO" id="GO:0004175">
    <property type="term" value="F:endopeptidase activity"/>
    <property type="evidence" value="ECO:0007669"/>
    <property type="project" value="UniProtKB-ARBA"/>
</dbReference>
<protein>
    <submittedName>
        <fullName evidence="3">CPBP family intramembrane metalloprotease</fullName>
    </submittedName>
</protein>
<comment type="caution">
    <text evidence="3">The sequence shown here is derived from an EMBL/GenBank/DDBJ whole genome shotgun (WGS) entry which is preliminary data.</text>
</comment>
<dbReference type="GO" id="GO:0080120">
    <property type="term" value="P:CAAX-box protein maturation"/>
    <property type="evidence" value="ECO:0007669"/>
    <property type="project" value="UniProtKB-ARBA"/>
</dbReference>
<feature type="transmembrane region" description="Helical" evidence="1">
    <location>
        <begin position="117"/>
        <end position="137"/>
    </location>
</feature>
<keyword evidence="3" id="KW-0378">Hydrolase</keyword>
<dbReference type="Proteomes" id="UP000298017">
    <property type="component" value="Unassembled WGS sequence"/>
</dbReference>
<name>A0AAX2SF05_KOCRH</name>
<feature type="transmembrane region" description="Helical" evidence="1">
    <location>
        <begin position="236"/>
        <end position="256"/>
    </location>
</feature>
<keyword evidence="4" id="KW-1185">Reference proteome</keyword>
<keyword evidence="1" id="KW-1133">Transmembrane helix</keyword>
<keyword evidence="1" id="KW-0472">Membrane</keyword>
<keyword evidence="3" id="KW-0645">Protease</keyword>
<feature type="transmembrane region" description="Helical" evidence="1">
    <location>
        <begin position="20"/>
        <end position="41"/>
    </location>
</feature>
<proteinExistence type="predicted"/>
<dbReference type="AlphaFoldDB" id="A0AAX2SF05"/>
<keyword evidence="1" id="KW-0812">Transmembrane</keyword>
<keyword evidence="3" id="KW-0482">Metalloprotease</keyword>
<dbReference type="EMBL" id="SPNK01000003">
    <property type="protein sequence ID" value="TFI02200.1"/>
    <property type="molecule type" value="Genomic_DNA"/>
</dbReference>